<dbReference type="SUPFAM" id="SSF53756">
    <property type="entry name" value="UDP-Glycosyltransferase/glycogen phosphorylase"/>
    <property type="match status" value="1"/>
</dbReference>
<dbReference type="InterPro" id="IPR028098">
    <property type="entry name" value="Glyco_trans_4-like_N"/>
</dbReference>
<evidence type="ECO:0000313" key="4">
    <source>
        <dbReference type="EMBL" id="OGM64936.1"/>
    </source>
</evidence>
<dbReference type="GO" id="GO:0016757">
    <property type="term" value="F:glycosyltransferase activity"/>
    <property type="evidence" value="ECO:0007669"/>
    <property type="project" value="InterPro"/>
</dbReference>
<sequence length="380" mass="44476">MKILIDARMYGLEHSGIGRYLINLIDNLKEIDRENSYIILLRKKYFDELRFPENWMKIIVDLRHYTFAEQFKLPGIINKEKPDLVHFPHFNIPLQFKGPFVVTIHDTTMHHQGTNATTLPLYKYIFKRIPYKLVFKKAVINSKKIITPSETVKKEVLDYYKVDPEKIAVAYEGFNADYIVEKASSRELETLTKFKAANADYFFYVGNAYPHKNLDNVIRGIVDINKNKNGSVRFLIAGSRDIFMERLQKLIDRLEANDYVELLGFVRDDELWVLYKYSLGFVYPSLSEGFGLQGLEAISSGTILLASNIPVFQEIYGSHAFYFNPQDVSSISGTMYSVLKMEREDKYKYLEIAQEYIKKYSWQKMAKETLEVYRQVLKEK</sequence>
<dbReference type="Pfam" id="PF13439">
    <property type="entry name" value="Glyco_transf_4"/>
    <property type="match status" value="1"/>
</dbReference>
<gene>
    <name evidence="4" type="ORF">A2893_04760</name>
</gene>
<feature type="domain" description="Glycosyltransferase subfamily 4-like N-terminal" evidence="3">
    <location>
        <begin position="16"/>
        <end position="177"/>
    </location>
</feature>
<reference evidence="4 5" key="1">
    <citation type="journal article" date="2016" name="Nat. Commun.">
        <title>Thousands of microbial genomes shed light on interconnected biogeochemical processes in an aquifer system.</title>
        <authorList>
            <person name="Anantharaman K."/>
            <person name="Brown C.T."/>
            <person name="Hug L.A."/>
            <person name="Sharon I."/>
            <person name="Castelle C.J."/>
            <person name="Probst A.J."/>
            <person name="Thomas B.C."/>
            <person name="Singh A."/>
            <person name="Wilkins M.J."/>
            <person name="Karaoz U."/>
            <person name="Brodie E.L."/>
            <person name="Williams K.H."/>
            <person name="Hubbard S.S."/>
            <person name="Banfield J.F."/>
        </authorList>
    </citation>
    <scope>NUCLEOTIDE SEQUENCE [LARGE SCALE GENOMIC DNA]</scope>
</reference>
<dbReference type="AlphaFoldDB" id="A0A1F8BLJ6"/>
<dbReference type="Proteomes" id="UP000176725">
    <property type="component" value="Unassembled WGS sequence"/>
</dbReference>
<keyword evidence="1" id="KW-0808">Transferase</keyword>
<comment type="caution">
    <text evidence="4">The sequence shown here is derived from an EMBL/GenBank/DDBJ whole genome shotgun (WGS) entry which is preliminary data.</text>
</comment>
<feature type="domain" description="Glycosyl transferase family 1" evidence="2">
    <location>
        <begin position="197"/>
        <end position="345"/>
    </location>
</feature>
<protein>
    <recommendedName>
        <fullName evidence="6">Glycosyl transferase family 1 domain-containing protein</fullName>
    </recommendedName>
</protein>
<evidence type="ECO:0008006" key="6">
    <source>
        <dbReference type="Google" id="ProtNLM"/>
    </source>
</evidence>
<dbReference type="Gene3D" id="3.40.50.2000">
    <property type="entry name" value="Glycogen Phosphorylase B"/>
    <property type="match status" value="2"/>
</dbReference>
<dbReference type="PANTHER" id="PTHR46401:SF2">
    <property type="entry name" value="GLYCOSYLTRANSFERASE WBBK-RELATED"/>
    <property type="match status" value="1"/>
</dbReference>
<dbReference type="GO" id="GO:0009103">
    <property type="term" value="P:lipopolysaccharide biosynthetic process"/>
    <property type="evidence" value="ECO:0007669"/>
    <property type="project" value="TreeGrafter"/>
</dbReference>
<dbReference type="STRING" id="1802521.A2893_04760"/>
<evidence type="ECO:0000259" key="2">
    <source>
        <dbReference type="Pfam" id="PF00534"/>
    </source>
</evidence>
<dbReference type="CDD" id="cd03809">
    <property type="entry name" value="GT4_MtfB-like"/>
    <property type="match status" value="1"/>
</dbReference>
<organism evidence="4 5">
    <name type="scientific">Candidatus Woesebacteria bacterium RIFCSPLOWO2_01_FULL_39_25</name>
    <dbReference type="NCBI Taxonomy" id="1802521"/>
    <lineage>
        <taxon>Bacteria</taxon>
        <taxon>Candidatus Woeseibacteriota</taxon>
    </lineage>
</organism>
<evidence type="ECO:0000313" key="5">
    <source>
        <dbReference type="Proteomes" id="UP000176725"/>
    </source>
</evidence>
<accession>A0A1F8BLJ6</accession>
<dbReference type="InterPro" id="IPR001296">
    <property type="entry name" value="Glyco_trans_1"/>
</dbReference>
<name>A0A1F8BLJ6_9BACT</name>
<evidence type="ECO:0000259" key="3">
    <source>
        <dbReference type="Pfam" id="PF13439"/>
    </source>
</evidence>
<dbReference type="PANTHER" id="PTHR46401">
    <property type="entry name" value="GLYCOSYLTRANSFERASE WBBK-RELATED"/>
    <property type="match status" value="1"/>
</dbReference>
<proteinExistence type="predicted"/>
<evidence type="ECO:0000256" key="1">
    <source>
        <dbReference type="ARBA" id="ARBA00022679"/>
    </source>
</evidence>
<dbReference type="EMBL" id="MGHH01000007">
    <property type="protein sequence ID" value="OGM64936.1"/>
    <property type="molecule type" value="Genomic_DNA"/>
</dbReference>
<dbReference type="Pfam" id="PF00534">
    <property type="entry name" value="Glycos_transf_1"/>
    <property type="match status" value="1"/>
</dbReference>